<keyword evidence="1" id="KW-0472">Membrane</keyword>
<gene>
    <name evidence="3" type="ORF">S12H4_19448</name>
</gene>
<sequence>MKEIFERMRQLALPYLRQEIKKDAVLHTQGVINAMELLLEKEKGDEDILIPTAILHDVGWAKVPVELQKSNNEADKLEASRLHLKHAPSIINKILTEVGYNRSQIEKVIDIVVAHKFQNPHMLSFSRGGTFFIYLLFVYLY</sequence>
<dbReference type="AlphaFoldDB" id="X1SXS7"/>
<comment type="caution">
    <text evidence="3">The sequence shown here is derived from an EMBL/GenBank/DDBJ whole genome shotgun (WGS) entry which is preliminary data.</text>
</comment>
<dbReference type="EMBL" id="BARW01009727">
    <property type="protein sequence ID" value="GAI83941.1"/>
    <property type="molecule type" value="Genomic_DNA"/>
</dbReference>
<dbReference type="SUPFAM" id="SSF109604">
    <property type="entry name" value="HD-domain/PDEase-like"/>
    <property type="match status" value="1"/>
</dbReference>
<reference evidence="3" key="1">
    <citation type="journal article" date="2014" name="Front. Microbiol.">
        <title>High frequency of phylogenetically diverse reductive dehalogenase-homologous genes in deep subseafloor sedimentary metagenomes.</title>
        <authorList>
            <person name="Kawai M."/>
            <person name="Futagami T."/>
            <person name="Toyoda A."/>
            <person name="Takaki Y."/>
            <person name="Nishi S."/>
            <person name="Hori S."/>
            <person name="Arai W."/>
            <person name="Tsubouchi T."/>
            <person name="Morono Y."/>
            <person name="Uchiyama I."/>
            <person name="Ito T."/>
            <person name="Fujiyama A."/>
            <person name="Inagaki F."/>
            <person name="Takami H."/>
        </authorList>
    </citation>
    <scope>NUCLEOTIDE SEQUENCE</scope>
    <source>
        <strain evidence="3">Expedition CK06-06</strain>
    </source>
</reference>
<feature type="domain" description="HD" evidence="2">
    <location>
        <begin position="27"/>
        <end position="120"/>
    </location>
</feature>
<proteinExistence type="predicted"/>
<dbReference type="InterPro" id="IPR006674">
    <property type="entry name" value="HD_domain"/>
</dbReference>
<feature type="transmembrane region" description="Helical" evidence="1">
    <location>
        <begin position="122"/>
        <end position="140"/>
    </location>
</feature>
<evidence type="ECO:0000259" key="2">
    <source>
        <dbReference type="Pfam" id="PF01966"/>
    </source>
</evidence>
<accession>X1SXS7</accession>
<dbReference type="Gene3D" id="1.10.3210.10">
    <property type="entry name" value="Hypothetical protein af1432"/>
    <property type="match status" value="1"/>
</dbReference>
<dbReference type="Pfam" id="PF01966">
    <property type="entry name" value="HD"/>
    <property type="match status" value="1"/>
</dbReference>
<keyword evidence="1" id="KW-0812">Transmembrane</keyword>
<protein>
    <recommendedName>
        <fullName evidence="2">HD domain-containing protein</fullName>
    </recommendedName>
</protein>
<evidence type="ECO:0000313" key="3">
    <source>
        <dbReference type="EMBL" id="GAI83941.1"/>
    </source>
</evidence>
<evidence type="ECO:0000256" key="1">
    <source>
        <dbReference type="SAM" id="Phobius"/>
    </source>
</evidence>
<organism evidence="3">
    <name type="scientific">marine sediment metagenome</name>
    <dbReference type="NCBI Taxonomy" id="412755"/>
    <lineage>
        <taxon>unclassified sequences</taxon>
        <taxon>metagenomes</taxon>
        <taxon>ecological metagenomes</taxon>
    </lineage>
</organism>
<keyword evidence="1" id="KW-1133">Transmembrane helix</keyword>
<name>X1SXS7_9ZZZZ</name>